<accession>A0A9X3EHI7</accession>
<dbReference type="InterPro" id="IPR035921">
    <property type="entry name" value="F/V-ATP_Csub_sf"/>
</dbReference>
<feature type="transmembrane region" description="Helical" evidence="5">
    <location>
        <begin position="76"/>
        <end position="96"/>
    </location>
</feature>
<feature type="domain" description="V-ATPase proteolipid subunit C-like" evidence="6">
    <location>
        <begin position="12"/>
        <end position="69"/>
    </location>
</feature>
<comment type="caution">
    <text evidence="7">The sequence shown here is derived from an EMBL/GenBank/DDBJ whole genome shotgun (WGS) entry which is preliminary data.</text>
</comment>
<dbReference type="InterPro" id="IPR002379">
    <property type="entry name" value="ATPase_proteolipid_c-like_dom"/>
</dbReference>
<evidence type="ECO:0000256" key="5">
    <source>
        <dbReference type="SAM" id="Phobius"/>
    </source>
</evidence>
<dbReference type="AlphaFoldDB" id="A0A9X3EHI7"/>
<keyword evidence="8" id="KW-1185">Reference proteome</keyword>
<evidence type="ECO:0000256" key="3">
    <source>
        <dbReference type="ARBA" id="ARBA00022989"/>
    </source>
</evidence>
<evidence type="ECO:0000256" key="4">
    <source>
        <dbReference type="ARBA" id="ARBA00023136"/>
    </source>
</evidence>
<protein>
    <submittedName>
        <fullName evidence="7">ATP synthase subunit C</fullName>
    </submittedName>
</protein>
<comment type="subcellular location">
    <subcellularLocation>
        <location evidence="1">Membrane</location>
        <topology evidence="1">Multi-pass membrane protein</topology>
    </subcellularLocation>
</comment>
<dbReference type="SUPFAM" id="SSF81333">
    <property type="entry name" value="F1F0 ATP synthase subunit C"/>
    <property type="match status" value="1"/>
</dbReference>
<gene>
    <name evidence="7" type="ORF">OUO13_16905</name>
</gene>
<evidence type="ECO:0000256" key="1">
    <source>
        <dbReference type="ARBA" id="ARBA00004141"/>
    </source>
</evidence>
<dbReference type="GO" id="GO:0015078">
    <property type="term" value="F:proton transmembrane transporter activity"/>
    <property type="evidence" value="ECO:0007669"/>
    <property type="project" value="InterPro"/>
</dbReference>
<keyword evidence="2 5" id="KW-0812">Transmembrane</keyword>
<feature type="transmembrane region" description="Helical" evidence="5">
    <location>
        <begin position="6"/>
        <end position="37"/>
    </location>
</feature>
<evidence type="ECO:0000313" key="7">
    <source>
        <dbReference type="EMBL" id="MCY0966859.1"/>
    </source>
</evidence>
<keyword evidence="3 5" id="KW-1133">Transmembrane helix</keyword>
<dbReference type="RefSeq" id="WP_283175067.1">
    <property type="nucleotide sequence ID" value="NZ_JAPNOA010000058.1"/>
</dbReference>
<reference evidence="7" key="1">
    <citation type="submission" date="2022-11" db="EMBL/GenBank/DDBJ databases">
        <title>Parathalassolutuus dongxingensis gen. nov., sp. nov., a novel member of family Oceanospirillaceae isolated from a coastal shrimp pond in Guangxi, China.</title>
        <authorList>
            <person name="Chen H."/>
        </authorList>
    </citation>
    <scope>NUCLEOTIDE SEQUENCE</scope>
    <source>
        <strain evidence="7">G-43</strain>
    </source>
</reference>
<keyword evidence="4 5" id="KW-0472">Membrane</keyword>
<dbReference type="Proteomes" id="UP001150830">
    <property type="component" value="Unassembled WGS sequence"/>
</dbReference>
<proteinExistence type="predicted"/>
<dbReference type="NCBIfam" id="NF007200">
    <property type="entry name" value="PRK09621.1"/>
    <property type="match status" value="1"/>
</dbReference>
<evidence type="ECO:0000313" key="8">
    <source>
        <dbReference type="Proteomes" id="UP001150830"/>
    </source>
</evidence>
<dbReference type="Gene3D" id="1.20.120.610">
    <property type="entry name" value="lithium bound rotor ring of v- atpase"/>
    <property type="match status" value="1"/>
</dbReference>
<evidence type="ECO:0000259" key="6">
    <source>
        <dbReference type="Pfam" id="PF00137"/>
    </source>
</evidence>
<evidence type="ECO:0000256" key="2">
    <source>
        <dbReference type="ARBA" id="ARBA00022692"/>
    </source>
</evidence>
<name>A0A9X3EHI7_9GAMM</name>
<dbReference type="EMBL" id="JAPNOA010000058">
    <property type="protein sequence ID" value="MCY0966859.1"/>
    <property type="molecule type" value="Genomic_DNA"/>
</dbReference>
<feature type="domain" description="V-ATPase proteolipid subunit C-like" evidence="6">
    <location>
        <begin position="84"/>
        <end position="142"/>
    </location>
</feature>
<dbReference type="GO" id="GO:0033177">
    <property type="term" value="C:proton-transporting two-sector ATPase complex, proton-transporting domain"/>
    <property type="evidence" value="ECO:0007669"/>
    <property type="project" value="InterPro"/>
</dbReference>
<organism evidence="7 8">
    <name type="scientific">Parathalassolituus penaei</name>
    <dbReference type="NCBI Taxonomy" id="2997323"/>
    <lineage>
        <taxon>Bacteria</taxon>
        <taxon>Pseudomonadati</taxon>
        <taxon>Pseudomonadota</taxon>
        <taxon>Gammaproteobacteria</taxon>
        <taxon>Oceanospirillales</taxon>
        <taxon>Oceanospirillaceae</taxon>
        <taxon>Parathalassolituus</taxon>
    </lineage>
</organism>
<sequence length="153" mass="15365">MNELVIALGWAGVFAPVALGAIGSVIGCAIAGQAAIGAMLDTDSGYGRFIGLSVLPSSFVIYGIVLMFTLQQPVQAYNAGALAGIGILAGLTLMFTGIWQGRACATAIAAAKEKPEIFGMSIAPAAIVEGFGVFVFIFALVLAGAIPQTGALA</sequence>
<feature type="transmembrane region" description="Helical" evidence="5">
    <location>
        <begin position="117"/>
        <end position="146"/>
    </location>
</feature>
<feature type="transmembrane region" description="Helical" evidence="5">
    <location>
        <begin position="49"/>
        <end position="70"/>
    </location>
</feature>
<dbReference type="Pfam" id="PF00137">
    <property type="entry name" value="ATP-synt_C"/>
    <property type="match status" value="2"/>
</dbReference>